<dbReference type="EMBL" id="JBCGDP010000006">
    <property type="protein sequence ID" value="MEM0576461.1"/>
    <property type="molecule type" value="Genomic_DNA"/>
</dbReference>
<organism evidence="1 2">
    <name type="scientific">Flavobacterium polysaccharolyticum</name>
    <dbReference type="NCBI Taxonomy" id="3133148"/>
    <lineage>
        <taxon>Bacteria</taxon>
        <taxon>Pseudomonadati</taxon>
        <taxon>Bacteroidota</taxon>
        <taxon>Flavobacteriia</taxon>
        <taxon>Flavobacteriales</taxon>
        <taxon>Flavobacteriaceae</taxon>
        <taxon>Flavobacterium</taxon>
    </lineage>
</organism>
<name>A0ABU9NMA6_9FLAO</name>
<proteinExistence type="predicted"/>
<dbReference type="Pfam" id="PF14103">
    <property type="entry name" value="DUF4276"/>
    <property type="match status" value="1"/>
</dbReference>
<dbReference type="Proteomes" id="UP001468798">
    <property type="component" value="Unassembled WGS sequence"/>
</dbReference>
<evidence type="ECO:0000313" key="1">
    <source>
        <dbReference type="EMBL" id="MEM0576461.1"/>
    </source>
</evidence>
<comment type="caution">
    <text evidence="1">The sequence shown here is derived from an EMBL/GenBank/DDBJ whole genome shotgun (WGS) entry which is preliminary data.</text>
</comment>
<evidence type="ECO:0000313" key="2">
    <source>
        <dbReference type="Proteomes" id="UP001468798"/>
    </source>
</evidence>
<sequence length="218" mass="25189">MKRLIIVCEGQTEQEFCNDILQPHFIQFGIVIQNPTIKKTAGGIVNWSSLKHQIETHLKQDPTAFVTTLIDFYGIHANHNYPNWLQANQHNNKNVGMDLMEQGMLSSIPAQLHQRFIPYIQLHEFEGLLFCDINVFDNGFEENEFLDYDYLVQTINENENPELINDSSVTAPSKRLLKIIKDYSKITHGCLLAQDIGINKIRSKCPRFNNWISKLETI</sequence>
<dbReference type="InterPro" id="IPR025455">
    <property type="entry name" value="DUF4276"/>
</dbReference>
<keyword evidence="2" id="KW-1185">Reference proteome</keyword>
<dbReference type="RefSeq" id="WP_342691470.1">
    <property type="nucleotide sequence ID" value="NZ_JBCGDP010000006.1"/>
</dbReference>
<accession>A0ABU9NMA6</accession>
<reference evidence="1 2" key="1">
    <citation type="submission" date="2024-03" db="EMBL/GenBank/DDBJ databases">
        <title>Two novel species of the genus Flavobacterium exhibiting potentially degradation of complex polysaccharides.</title>
        <authorList>
            <person name="Lian X."/>
        </authorList>
    </citation>
    <scope>NUCLEOTIDE SEQUENCE [LARGE SCALE GENOMIC DNA]</scope>
    <source>
        <strain evidence="1 2">N6</strain>
    </source>
</reference>
<protein>
    <submittedName>
        <fullName evidence="1">DUF4276 family protein</fullName>
    </submittedName>
</protein>
<gene>
    <name evidence="1" type="ORF">WFZ86_08115</name>
</gene>